<gene>
    <name evidence="2" type="ORF">HYFRA_00011938</name>
</gene>
<dbReference type="AlphaFoldDB" id="A0A9N9L2Z7"/>
<proteinExistence type="predicted"/>
<evidence type="ECO:0000313" key="3">
    <source>
        <dbReference type="Proteomes" id="UP000696280"/>
    </source>
</evidence>
<feature type="signal peptide" evidence="1">
    <location>
        <begin position="1"/>
        <end position="20"/>
    </location>
</feature>
<dbReference type="Proteomes" id="UP000696280">
    <property type="component" value="Unassembled WGS sequence"/>
</dbReference>
<evidence type="ECO:0008006" key="4">
    <source>
        <dbReference type="Google" id="ProtNLM"/>
    </source>
</evidence>
<keyword evidence="1" id="KW-0732">Signal</keyword>
<feature type="chain" id="PRO_5040275880" description="Extracellular membrane protein CFEM domain-containing protein" evidence="1">
    <location>
        <begin position="21"/>
        <end position="70"/>
    </location>
</feature>
<accession>A0A9N9L2Z7</accession>
<protein>
    <recommendedName>
        <fullName evidence="4">Extracellular membrane protein CFEM domain-containing protein</fullName>
    </recommendedName>
</protein>
<sequence>MYFSAAKVLALAFFAGIAAAHGQLAHSCFDNDDCRSYCTTGPKTCDCSRVRFDTLGNLEMIGGQGLFSGS</sequence>
<organism evidence="2 3">
    <name type="scientific">Hymenoscyphus fraxineus</name>
    <dbReference type="NCBI Taxonomy" id="746836"/>
    <lineage>
        <taxon>Eukaryota</taxon>
        <taxon>Fungi</taxon>
        <taxon>Dikarya</taxon>
        <taxon>Ascomycota</taxon>
        <taxon>Pezizomycotina</taxon>
        <taxon>Leotiomycetes</taxon>
        <taxon>Helotiales</taxon>
        <taxon>Helotiaceae</taxon>
        <taxon>Hymenoscyphus</taxon>
    </lineage>
</organism>
<evidence type="ECO:0000256" key="1">
    <source>
        <dbReference type="SAM" id="SignalP"/>
    </source>
</evidence>
<dbReference type="EMBL" id="CAJVRL010000071">
    <property type="protein sequence ID" value="CAG8956627.1"/>
    <property type="molecule type" value="Genomic_DNA"/>
</dbReference>
<evidence type="ECO:0000313" key="2">
    <source>
        <dbReference type="EMBL" id="CAG8956627.1"/>
    </source>
</evidence>
<name>A0A9N9L2Z7_9HELO</name>
<reference evidence="2" key="1">
    <citation type="submission" date="2021-07" db="EMBL/GenBank/DDBJ databases">
        <authorList>
            <person name="Durling M."/>
        </authorList>
    </citation>
    <scope>NUCLEOTIDE SEQUENCE</scope>
</reference>
<comment type="caution">
    <text evidence="2">The sequence shown here is derived from an EMBL/GenBank/DDBJ whole genome shotgun (WGS) entry which is preliminary data.</text>
</comment>
<keyword evidence="3" id="KW-1185">Reference proteome</keyword>